<dbReference type="InterPro" id="IPR052158">
    <property type="entry name" value="INH-QAR"/>
</dbReference>
<evidence type="ECO:0000256" key="2">
    <source>
        <dbReference type="ARBA" id="ARBA00023163"/>
    </source>
</evidence>
<dbReference type="PROSITE" id="PS01124">
    <property type="entry name" value="HTH_ARAC_FAMILY_2"/>
    <property type="match status" value="1"/>
</dbReference>
<dbReference type="CDD" id="cd03138">
    <property type="entry name" value="GATase1_AraC_2"/>
    <property type="match status" value="1"/>
</dbReference>
<dbReference type="InterPro" id="IPR029062">
    <property type="entry name" value="Class_I_gatase-like"/>
</dbReference>
<dbReference type="Pfam" id="PF01965">
    <property type="entry name" value="DJ-1_PfpI"/>
    <property type="match status" value="1"/>
</dbReference>
<dbReference type="KEGG" id="dov:DSCO28_19750"/>
<dbReference type="GO" id="GO:0003700">
    <property type="term" value="F:DNA-binding transcription factor activity"/>
    <property type="evidence" value="ECO:0007669"/>
    <property type="project" value="InterPro"/>
</dbReference>
<keyword evidence="1" id="KW-0805">Transcription regulation</keyword>
<keyword evidence="2" id="KW-0804">Transcription</keyword>
<dbReference type="EMBL" id="AP021876">
    <property type="protein sequence ID" value="BBO81409.1"/>
    <property type="molecule type" value="Genomic_DNA"/>
</dbReference>
<accession>A0A5K7ZNW1</accession>
<dbReference type="Proteomes" id="UP000425960">
    <property type="component" value="Chromosome"/>
</dbReference>
<dbReference type="GO" id="GO:0043565">
    <property type="term" value="F:sequence-specific DNA binding"/>
    <property type="evidence" value="ECO:0007669"/>
    <property type="project" value="InterPro"/>
</dbReference>
<dbReference type="RefSeq" id="WP_155322132.1">
    <property type="nucleotide sequence ID" value="NZ_AP021876.1"/>
</dbReference>
<gene>
    <name evidence="4" type="ORF">DSCO28_19750</name>
</gene>
<proteinExistence type="predicted"/>
<protein>
    <submittedName>
        <fullName evidence="4">AraC family transcriptional regulator</fullName>
    </submittedName>
</protein>
<dbReference type="SUPFAM" id="SSF52317">
    <property type="entry name" value="Class I glutamine amidotransferase-like"/>
    <property type="match status" value="1"/>
</dbReference>
<dbReference type="PANTHER" id="PTHR43130:SF3">
    <property type="entry name" value="HTH-TYPE TRANSCRIPTIONAL REGULATOR RV1931C"/>
    <property type="match status" value="1"/>
</dbReference>
<feature type="domain" description="HTH araC/xylS-type" evidence="3">
    <location>
        <begin position="222"/>
        <end position="320"/>
    </location>
</feature>
<dbReference type="Pfam" id="PF12833">
    <property type="entry name" value="HTH_18"/>
    <property type="match status" value="1"/>
</dbReference>
<dbReference type="SUPFAM" id="SSF46689">
    <property type="entry name" value="Homeodomain-like"/>
    <property type="match status" value="2"/>
</dbReference>
<dbReference type="Gene3D" id="3.40.50.880">
    <property type="match status" value="1"/>
</dbReference>
<organism evidence="4 5">
    <name type="scientific">Desulfosarcina ovata subsp. sediminis</name>
    <dbReference type="NCBI Taxonomy" id="885957"/>
    <lineage>
        <taxon>Bacteria</taxon>
        <taxon>Pseudomonadati</taxon>
        <taxon>Thermodesulfobacteriota</taxon>
        <taxon>Desulfobacteria</taxon>
        <taxon>Desulfobacterales</taxon>
        <taxon>Desulfosarcinaceae</taxon>
        <taxon>Desulfosarcina</taxon>
    </lineage>
</organism>
<name>A0A5K7ZNW1_9BACT</name>
<dbReference type="Gene3D" id="1.10.10.60">
    <property type="entry name" value="Homeodomain-like"/>
    <property type="match status" value="1"/>
</dbReference>
<evidence type="ECO:0000256" key="1">
    <source>
        <dbReference type="ARBA" id="ARBA00023015"/>
    </source>
</evidence>
<evidence type="ECO:0000313" key="4">
    <source>
        <dbReference type="EMBL" id="BBO81409.1"/>
    </source>
</evidence>
<dbReference type="InterPro" id="IPR009057">
    <property type="entry name" value="Homeodomain-like_sf"/>
</dbReference>
<evidence type="ECO:0000259" key="3">
    <source>
        <dbReference type="PROSITE" id="PS01124"/>
    </source>
</evidence>
<dbReference type="AlphaFoldDB" id="A0A5K7ZNW1"/>
<dbReference type="InterPro" id="IPR002818">
    <property type="entry name" value="DJ-1/PfpI"/>
</dbReference>
<sequence length="324" mass="36336">MINVTVLAMQHTSASAIIGPMDVFSQAGVMWNRFKGQRVTPHFKVRVVTPDGEAFKCSNGVRMAADGSIRDVAATDLIVVSSIANVEKNRCRQGGVVDWLSDHYQRGSHIASICTGSFLLAETGLLDGKRATTHWAFAEEFRSRYPKVAVRTDRPIVDENDLYSSGGYNASIDMSLYLVEKYCGHEVALQSAKVIAASTGESPGPPYTAVQCRRDHHDDQIISLQQYIEENFNHNFNYDDLAEQSHMSRRTLERRFKAATGKTPLSYQQCMRIKAAKQLLADGGRSFEEITCQVGYEDSSSFRKIFTKYTHVSPAEYRKRFPRV</sequence>
<reference evidence="4 5" key="1">
    <citation type="submission" date="2019-11" db="EMBL/GenBank/DDBJ databases">
        <title>Comparative genomics of hydrocarbon-degrading Desulfosarcina strains.</title>
        <authorList>
            <person name="Watanabe M."/>
            <person name="Kojima H."/>
            <person name="Fukui M."/>
        </authorList>
    </citation>
    <scope>NUCLEOTIDE SEQUENCE [LARGE SCALE GENOMIC DNA]</scope>
    <source>
        <strain evidence="4 5">28bB2T</strain>
    </source>
</reference>
<evidence type="ECO:0000313" key="5">
    <source>
        <dbReference type="Proteomes" id="UP000425960"/>
    </source>
</evidence>
<dbReference type="InterPro" id="IPR018060">
    <property type="entry name" value="HTH_AraC"/>
</dbReference>
<dbReference type="SMART" id="SM00342">
    <property type="entry name" value="HTH_ARAC"/>
    <property type="match status" value="1"/>
</dbReference>
<dbReference type="PANTHER" id="PTHR43130">
    <property type="entry name" value="ARAC-FAMILY TRANSCRIPTIONAL REGULATOR"/>
    <property type="match status" value="1"/>
</dbReference>